<sequence>MRSQPILLYATWVFALLVLLEGVARAQAPVEAELKAEFLERFTRFIDWPDTEFESPESPFSLCLLGHTPLEPYLAQMARTRRIKGHAIQVRLLGGPSEVGGCELVWIPPEAAGSLDKLLAHTSGKAILTVGDTEGLAARGAHINLKREGTRLTFDINMAQAKRSGLRFSSQLLQLGHLVGGEAPP</sequence>
<accession>A0ABX7NZV9</accession>
<organism evidence="1 2">
    <name type="scientific">Pyxidicoccus parkwayensis</name>
    <dbReference type="NCBI Taxonomy" id="2813578"/>
    <lineage>
        <taxon>Bacteria</taxon>
        <taxon>Pseudomonadati</taxon>
        <taxon>Myxococcota</taxon>
        <taxon>Myxococcia</taxon>
        <taxon>Myxococcales</taxon>
        <taxon>Cystobacterineae</taxon>
        <taxon>Myxococcaceae</taxon>
        <taxon>Pyxidicoccus</taxon>
    </lineage>
</organism>
<dbReference type="Proteomes" id="UP000662747">
    <property type="component" value="Chromosome"/>
</dbReference>
<dbReference type="InterPro" id="IPR025293">
    <property type="entry name" value="YfiR/HmsC-like"/>
</dbReference>
<dbReference type="EMBL" id="CP071090">
    <property type="protein sequence ID" value="QSQ24467.1"/>
    <property type="molecule type" value="Genomic_DNA"/>
</dbReference>
<name>A0ABX7NZV9_9BACT</name>
<dbReference type="Pfam" id="PF13689">
    <property type="entry name" value="DUF4154"/>
    <property type="match status" value="1"/>
</dbReference>
<reference evidence="1 2" key="1">
    <citation type="submission" date="2021-02" db="EMBL/GenBank/DDBJ databases">
        <title>De Novo genome assembly of isolated myxobacteria.</title>
        <authorList>
            <person name="Stevens D.C."/>
        </authorList>
    </citation>
    <scope>NUCLEOTIDE SEQUENCE [LARGE SCALE GENOMIC DNA]</scope>
    <source>
        <strain evidence="2">SCPEA02</strain>
    </source>
</reference>
<proteinExistence type="predicted"/>
<gene>
    <name evidence="1" type="ORF">JY651_05810</name>
</gene>
<evidence type="ECO:0000313" key="2">
    <source>
        <dbReference type="Proteomes" id="UP000662747"/>
    </source>
</evidence>
<protein>
    <submittedName>
        <fullName evidence="1">YfiR family protein</fullName>
    </submittedName>
</protein>
<evidence type="ECO:0000313" key="1">
    <source>
        <dbReference type="EMBL" id="QSQ24467.1"/>
    </source>
</evidence>
<keyword evidence="2" id="KW-1185">Reference proteome</keyword>
<dbReference type="RefSeq" id="WP_206726030.1">
    <property type="nucleotide sequence ID" value="NZ_CP071090.1"/>
</dbReference>